<name>A0ABS4VQI5_9PSEU</name>
<dbReference type="EMBL" id="JAGINU010000001">
    <property type="protein sequence ID" value="MBP2366175.1"/>
    <property type="molecule type" value="Genomic_DNA"/>
</dbReference>
<sequence length="240" mass="26377">MPNPPRDHYADTGDTMIVRLGMAPRRAGSGFEEFQSHWRSQHADVASRLPGLRRYVQFPAILTDGRPLLPYPGFDACSALVFDSVDEMDASFSSDIFRDTVQADERAFVDKTRFCGVLGEQHLIEGTSWPATGRIVLMTLWRTAPGGRRDDLLRTLSEGSSAAAERTTEHLQIVADPAAHDGRFPAACDAVDVRGYVSVDDALADLRSSANDEWERLLAESGHAVGRHIARPVDVPVPNH</sequence>
<comment type="caution">
    <text evidence="2">The sequence shown here is derived from an EMBL/GenBank/DDBJ whole genome shotgun (WGS) entry which is preliminary data.</text>
</comment>
<reference evidence="2 3" key="1">
    <citation type="submission" date="2021-03" db="EMBL/GenBank/DDBJ databases">
        <title>Sequencing the genomes of 1000 actinobacteria strains.</title>
        <authorList>
            <person name="Klenk H.-P."/>
        </authorList>
    </citation>
    <scope>NUCLEOTIDE SEQUENCE [LARGE SCALE GENOMIC DNA]</scope>
    <source>
        <strain evidence="2 3">DSM 45256</strain>
    </source>
</reference>
<dbReference type="RefSeq" id="WP_210026186.1">
    <property type="nucleotide sequence ID" value="NZ_JAGINU010000001.1"/>
</dbReference>
<proteinExistence type="predicted"/>
<protein>
    <submittedName>
        <fullName evidence="2">Uncharacterized protein (TIGR02118 family)</fullName>
    </submittedName>
</protein>
<evidence type="ECO:0000259" key="1">
    <source>
        <dbReference type="Pfam" id="PF07110"/>
    </source>
</evidence>
<evidence type="ECO:0000313" key="2">
    <source>
        <dbReference type="EMBL" id="MBP2366175.1"/>
    </source>
</evidence>
<organism evidence="2 3">
    <name type="scientific">Pseudonocardia parietis</name>
    <dbReference type="NCBI Taxonomy" id="570936"/>
    <lineage>
        <taxon>Bacteria</taxon>
        <taxon>Bacillati</taxon>
        <taxon>Actinomycetota</taxon>
        <taxon>Actinomycetes</taxon>
        <taxon>Pseudonocardiales</taxon>
        <taxon>Pseudonocardiaceae</taxon>
        <taxon>Pseudonocardia</taxon>
    </lineage>
</organism>
<dbReference type="SUPFAM" id="SSF54909">
    <property type="entry name" value="Dimeric alpha+beta barrel"/>
    <property type="match status" value="1"/>
</dbReference>
<dbReference type="NCBIfam" id="TIGR02118">
    <property type="entry name" value="EthD family reductase"/>
    <property type="match status" value="1"/>
</dbReference>
<keyword evidence="3" id="KW-1185">Reference proteome</keyword>
<dbReference type="InterPro" id="IPR011008">
    <property type="entry name" value="Dimeric_a/b-barrel"/>
</dbReference>
<gene>
    <name evidence="2" type="ORF">JOF36_001871</name>
</gene>
<dbReference type="Gene3D" id="3.30.70.100">
    <property type="match status" value="1"/>
</dbReference>
<feature type="domain" description="EthD" evidence="1">
    <location>
        <begin position="31"/>
        <end position="111"/>
    </location>
</feature>
<evidence type="ECO:0000313" key="3">
    <source>
        <dbReference type="Proteomes" id="UP001519295"/>
    </source>
</evidence>
<dbReference type="InterPro" id="IPR009799">
    <property type="entry name" value="EthD_dom"/>
</dbReference>
<accession>A0ABS4VQI5</accession>
<dbReference type="Pfam" id="PF07110">
    <property type="entry name" value="EthD"/>
    <property type="match status" value="1"/>
</dbReference>
<dbReference type="Proteomes" id="UP001519295">
    <property type="component" value="Unassembled WGS sequence"/>
</dbReference>